<feature type="domain" description="Lipocalin-like" evidence="1">
    <location>
        <begin position="59"/>
        <end position="109"/>
    </location>
</feature>
<gene>
    <name evidence="2" type="ORF">FYJ91_05365</name>
</gene>
<dbReference type="Pfam" id="PF13924">
    <property type="entry name" value="Lipocalin_5"/>
    <property type="match status" value="2"/>
</dbReference>
<evidence type="ECO:0000259" key="1">
    <source>
        <dbReference type="Pfam" id="PF13924"/>
    </source>
</evidence>
<organism evidence="2 3">
    <name type="scientific">Sphingomonas montanisoli</name>
    <dbReference type="NCBI Taxonomy" id="2606412"/>
    <lineage>
        <taxon>Bacteria</taxon>
        <taxon>Pseudomonadati</taxon>
        <taxon>Pseudomonadota</taxon>
        <taxon>Alphaproteobacteria</taxon>
        <taxon>Sphingomonadales</taxon>
        <taxon>Sphingomonadaceae</taxon>
        <taxon>Sphingomonas</taxon>
    </lineage>
</organism>
<dbReference type="Proteomes" id="UP000322077">
    <property type="component" value="Unassembled WGS sequence"/>
</dbReference>
<protein>
    <submittedName>
        <fullName evidence="2">Lipocalin-like domain-containing protein</fullName>
    </submittedName>
</protein>
<keyword evidence="3" id="KW-1185">Reference proteome</keyword>
<evidence type="ECO:0000313" key="3">
    <source>
        <dbReference type="Proteomes" id="UP000322077"/>
    </source>
</evidence>
<dbReference type="RefSeq" id="WP_149521207.1">
    <property type="nucleotide sequence ID" value="NZ_VTOU01000001.1"/>
</dbReference>
<dbReference type="EMBL" id="VTOU01000001">
    <property type="protein sequence ID" value="TZG29551.1"/>
    <property type="molecule type" value="Genomic_DNA"/>
</dbReference>
<proteinExistence type="predicted"/>
<accession>A0A5D9CHF5</accession>
<evidence type="ECO:0000313" key="2">
    <source>
        <dbReference type="EMBL" id="TZG29551.1"/>
    </source>
</evidence>
<feature type="domain" description="Lipocalin-like" evidence="1">
    <location>
        <begin position="9"/>
        <end position="50"/>
    </location>
</feature>
<reference evidence="2 3" key="1">
    <citation type="submission" date="2019-08" db="EMBL/GenBank/DDBJ databases">
        <authorList>
            <person name="Wang G."/>
            <person name="Xu Z."/>
        </authorList>
    </citation>
    <scope>NUCLEOTIDE SEQUENCE [LARGE SCALE GENOMIC DNA]</scope>
    <source>
        <strain evidence="2 3">ZX</strain>
    </source>
</reference>
<dbReference type="InterPro" id="IPR024311">
    <property type="entry name" value="Lipocalin-like"/>
</dbReference>
<name>A0A5D9CHF5_9SPHN</name>
<dbReference type="AlphaFoldDB" id="A0A5D9CHF5"/>
<comment type="caution">
    <text evidence="2">The sequence shown here is derived from an EMBL/GenBank/DDBJ whole genome shotgun (WGS) entry which is preliminary data.</text>
</comment>
<sequence>MTDIERLTGTWKLTACAIRFPDGTIYRPYGTAPIGVILYTPERWMSCHMAFGGEGTIGSSYSSYHGPFTIDEAAKVVTHHVIGAFDPAMANTDQPRAYTFDGNTLVLSAGIEERIVEVTWTRHPDV</sequence>